<dbReference type="EMBL" id="BSXS01008288">
    <property type="protein sequence ID" value="GME92074.1"/>
    <property type="molecule type" value="Genomic_DNA"/>
</dbReference>
<proteinExistence type="predicted"/>
<sequence length="140" mass="14953">MGPFFKPIPWTTFIADAIKSNLRNVKRELSLPDSPSSGPSFNLSDPAQKAVWSEIGKTIAGNIAKRDYEQLTEEQRKGLGTAFKNLFGVDELKSQDIGVHKREDAVGKVGELLSQLASHASASASASIPAVTSTTIAALL</sequence>
<name>A0ACB5TP52_AMBMO</name>
<protein>
    <submittedName>
        <fullName evidence="1">Unnamed protein product</fullName>
    </submittedName>
</protein>
<keyword evidence="2" id="KW-1185">Reference proteome</keyword>
<comment type="caution">
    <text evidence="1">The sequence shown here is derived from an EMBL/GenBank/DDBJ whole genome shotgun (WGS) entry which is preliminary data.</text>
</comment>
<evidence type="ECO:0000313" key="2">
    <source>
        <dbReference type="Proteomes" id="UP001165064"/>
    </source>
</evidence>
<gene>
    <name evidence="1" type="ORF">Amon02_000902900</name>
</gene>
<accession>A0ACB5TP52</accession>
<reference evidence="1" key="1">
    <citation type="submission" date="2023-04" db="EMBL/GenBank/DDBJ databases">
        <title>Ambrosiozyma monospora NBRC 10751.</title>
        <authorList>
            <person name="Ichikawa N."/>
            <person name="Sato H."/>
            <person name="Tonouchi N."/>
        </authorList>
    </citation>
    <scope>NUCLEOTIDE SEQUENCE</scope>
    <source>
        <strain evidence="1">NBRC 10751</strain>
    </source>
</reference>
<dbReference type="Proteomes" id="UP001165064">
    <property type="component" value="Unassembled WGS sequence"/>
</dbReference>
<evidence type="ECO:0000313" key="1">
    <source>
        <dbReference type="EMBL" id="GME92074.1"/>
    </source>
</evidence>
<organism evidence="1 2">
    <name type="scientific">Ambrosiozyma monospora</name>
    <name type="common">Yeast</name>
    <name type="synonym">Endomycopsis monosporus</name>
    <dbReference type="NCBI Taxonomy" id="43982"/>
    <lineage>
        <taxon>Eukaryota</taxon>
        <taxon>Fungi</taxon>
        <taxon>Dikarya</taxon>
        <taxon>Ascomycota</taxon>
        <taxon>Saccharomycotina</taxon>
        <taxon>Pichiomycetes</taxon>
        <taxon>Pichiales</taxon>
        <taxon>Pichiaceae</taxon>
        <taxon>Ambrosiozyma</taxon>
    </lineage>
</organism>